<gene>
    <name evidence="1" type="ordered locus">Gbem_1746</name>
</gene>
<dbReference type="OrthoDB" id="9818194at2"/>
<sequence>MPYSALQKLSSRTPTSNKYPYQTDAKLEVVAKATDPFVQQGLMGQDVIKALSAINPTLKAYGDVQEANKPENVAKAKMDAKNGTYSKPDSFLNQGSGYSETWRMTNGEAKMSKVSGQHLQDLHDNNYFIDSPDPQAAIKENYQQHYEAAFADEETKDPFTMAGASELYHATEAKATAGYQAAFNKKAINTHEQNLNDIALTTVQDAFREGIHDPAVVRNLLANLRHGVDTNLVPANRIGSVVTNALVGAAKANMMDTQLPLHERQEFNMVVFDALRTSDKDGNSWYKAIDPDTGKTLNRNAVDDTEAYLHKVAEEEENQMERKLLKDQEENSSGIMAAILSTGHSRDLNTFYPILKEAADLKYISREGLKQIENMLNTTIQGGTHIIENPTDVNALYYNVLMGKVSSKKVYEELAGERIRPDTAQQMMGLIERNKAHMENLAAEGRNNEQQLFAQSYTQQHQTLYTLYYKLDEEGKPDVDSAERWGAVQDYYNDLVYSQKKSPVQAKMEVMKAFPADGADGGFKTAQEAQDEGKRAKVMYGTGAINKKEFDRIMAKVKPWAYRAANRR</sequence>
<proteinExistence type="predicted"/>
<dbReference type="EMBL" id="CP001124">
    <property type="protein sequence ID" value="ACH38762.1"/>
    <property type="molecule type" value="Genomic_DNA"/>
</dbReference>
<protein>
    <submittedName>
        <fullName evidence="1">Uncharacterized protein</fullName>
    </submittedName>
</protein>
<dbReference type="Proteomes" id="UP000008825">
    <property type="component" value="Chromosome"/>
</dbReference>
<name>B5EA56_CITBB</name>
<evidence type="ECO:0000313" key="1">
    <source>
        <dbReference type="EMBL" id="ACH38762.1"/>
    </source>
</evidence>
<dbReference type="HOGENOM" id="CLU_479635_0_0_7"/>
<accession>B5EA56</accession>
<dbReference type="AlphaFoldDB" id="B5EA56"/>
<organism evidence="1 2">
    <name type="scientific">Citrifermentans bemidjiense (strain ATCC BAA-1014 / DSM 16622 / JCM 12645 / Bem)</name>
    <name type="common">Geobacter bemidjiensis</name>
    <dbReference type="NCBI Taxonomy" id="404380"/>
    <lineage>
        <taxon>Bacteria</taxon>
        <taxon>Pseudomonadati</taxon>
        <taxon>Thermodesulfobacteriota</taxon>
        <taxon>Desulfuromonadia</taxon>
        <taxon>Geobacterales</taxon>
        <taxon>Geobacteraceae</taxon>
        <taxon>Citrifermentans</taxon>
    </lineage>
</organism>
<evidence type="ECO:0000313" key="2">
    <source>
        <dbReference type="Proteomes" id="UP000008825"/>
    </source>
</evidence>
<keyword evidence="2" id="KW-1185">Reference proteome</keyword>
<dbReference type="KEGG" id="gbm:Gbem_1746"/>
<dbReference type="RefSeq" id="WP_012530179.1">
    <property type="nucleotide sequence ID" value="NC_011146.1"/>
</dbReference>
<reference evidence="1 2" key="1">
    <citation type="submission" date="2008-07" db="EMBL/GenBank/DDBJ databases">
        <title>Complete sequence of Geobacter bemidjiensis BEM.</title>
        <authorList>
            <consortium name="US DOE Joint Genome Institute"/>
            <person name="Lucas S."/>
            <person name="Copeland A."/>
            <person name="Lapidus A."/>
            <person name="Glavina del Rio T."/>
            <person name="Dalin E."/>
            <person name="Tice H."/>
            <person name="Bruce D."/>
            <person name="Goodwin L."/>
            <person name="Pitluck S."/>
            <person name="Kiss H."/>
            <person name="Brettin T."/>
            <person name="Detter J.C."/>
            <person name="Han C."/>
            <person name="Kuske C.R."/>
            <person name="Schmutz J."/>
            <person name="Larimer F."/>
            <person name="Land M."/>
            <person name="Hauser L."/>
            <person name="Kyrpides N."/>
            <person name="Lykidis A."/>
            <person name="Lovley D."/>
            <person name="Richardson P."/>
        </authorList>
    </citation>
    <scope>NUCLEOTIDE SEQUENCE [LARGE SCALE GENOMIC DNA]</scope>
    <source>
        <strain evidence="2">ATCC BAA-1014 / DSM 16622 / JCM 12645 / Bem</strain>
    </source>
</reference>
<dbReference type="STRING" id="404380.Gbem_1746"/>
<reference evidence="1 2" key="2">
    <citation type="journal article" date="2010" name="BMC Genomics">
        <title>The genome of Geobacter bemidjiensis, exemplar for the subsurface clade of Geobacter species that predominate in Fe(III)-reducing subsurface environments.</title>
        <authorList>
            <person name="Aklujkar M."/>
            <person name="Young N.D."/>
            <person name="Holmes D."/>
            <person name="Chavan M."/>
            <person name="Risso C."/>
            <person name="Kiss H.E."/>
            <person name="Han C.S."/>
            <person name="Land M.L."/>
            <person name="Lovley D.R."/>
        </authorList>
    </citation>
    <scope>NUCLEOTIDE SEQUENCE [LARGE SCALE GENOMIC DNA]</scope>
    <source>
        <strain evidence="2">ATCC BAA-1014 / DSM 16622 / JCM 12645 / Bem</strain>
    </source>
</reference>